<dbReference type="Ensembl" id="ENSMSIT00000006547.1">
    <property type="protein sequence ID" value="ENSMSIP00000005169.1"/>
    <property type="gene ID" value="ENSMSIG00000004706.1"/>
</dbReference>
<sequence length="74" mass="8571">IYVVLGYITAFYSRSDHRYKDGPREHCKVKSFYCLVFSTVPSLCLDIFRYIHICHSITTSYSILKGSLLSRCVV</sequence>
<keyword evidence="2" id="KW-1185">Reference proteome</keyword>
<dbReference type="AlphaFoldDB" id="A0A8C6GEQ4"/>
<reference evidence="1" key="2">
    <citation type="submission" date="2025-09" db="UniProtKB">
        <authorList>
            <consortium name="Ensembl"/>
        </authorList>
    </citation>
    <scope>IDENTIFICATION</scope>
</reference>
<accession>A0A8C6GEQ4</accession>
<reference evidence="1" key="1">
    <citation type="submission" date="2025-08" db="UniProtKB">
        <authorList>
            <consortium name="Ensembl"/>
        </authorList>
    </citation>
    <scope>IDENTIFICATION</scope>
</reference>
<name>A0A8C6GEQ4_MUSSI</name>
<dbReference type="Proteomes" id="UP000694415">
    <property type="component" value="Unplaced"/>
</dbReference>
<organism evidence="1 2">
    <name type="scientific">Mus spicilegus</name>
    <name type="common">Mound-building mouse</name>
    <dbReference type="NCBI Taxonomy" id="10103"/>
    <lineage>
        <taxon>Eukaryota</taxon>
        <taxon>Metazoa</taxon>
        <taxon>Chordata</taxon>
        <taxon>Craniata</taxon>
        <taxon>Vertebrata</taxon>
        <taxon>Euteleostomi</taxon>
        <taxon>Mammalia</taxon>
        <taxon>Eutheria</taxon>
        <taxon>Euarchontoglires</taxon>
        <taxon>Glires</taxon>
        <taxon>Rodentia</taxon>
        <taxon>Myomorpha</taxon>
        <taxon>Muroidea</taxon>
        <taxon>Muridae</taxon>
        <taxon>Murinae</taxon>
        <taxon>Mus</taxon>
        <taxon>Mus</taxon>
    </lineage>
</organism>
<evidence type="ECO:0000313" key="1">
    <source>
        <dbReference type="Ensembl" id="ENSMSIP00000005169.1"/>
    </source>
</evidence>
<protein>
    <submittedName>
        <fullName evidence="1">Uncharacterized protein</fullName>
    </submittedName>
</protein>
<proteinExistence type="predicted"/>
<evidence type="ECO:0000313" key="2">
    <source>
        <dbReference type="Proteomes" id="UP000694415"/>
    </source>
</evidence>